<evidence type="ECO:0000313" key="2">
    <source>
        <dbReference type="EMBL" id="KAL1273816.1"/>
    </source>
</evidence>
<sequence>MAHQYVPLPEGLLCLPAHSQEHGGDSRRQADKCRFTQSTCDRRERVWRSHGERYAACTIVQRDRFGGGSVRVWGGISMKGCTDLYRLDNGTLTAITYQDEIFRPVVRYYAGSVSPGFLLVQDNAWRVCMQFLEGEGIDTIEWPPCSPDLNPIEHLWDILFWSIRCHQVTPQTVQELSDSLVYIWEEMPLGHNLLSQYACLLSGMHTHTWGPYKLLSTI</sequence>
<gene>
    <name evidence="2" type="ORF">QQF64_026630</name>
</gene>
<comment type="caution">
    <text evidence="2">The sequence shown here is derived from an EMBL/GenBank/DDBJ whole genome shotgun (WGS) entry which is preliminary data.</text>
</comment>
<dbReference type="InterPro" id="IPR038717">
    <property type="entry name" value="Tc1-like_DDE_dom"/>
</dbReference>
<organism evidence="2 3">
    <name type="scientific">Cirrhinus molitorella</name>
    <name type="common">mud carp</name>
    <dbReference type="NCBI Taxonomy" id="172907"/>
    <lineage>
        <taxon>Eukaryota</taxon>
        <taxon>Metazoa</taxon>
        <taxon>Chordata</taxon>
        <taxon>Craniata</taxon>
        <taxon>Vertebrata</taxon>
        <taxon>Euteleostomi</taxon>
        <taxon>Actinopterygii</taxon>
        <taxon>Neopterygii</taxon>
        <taxon>Teleostei</taxon>
        <taxon>Ostariophysi</taxon>
        <taxon>Cypriniformes</taxon>
        <taxon>Cyprinidae</taxon>
        <taxon>Labeoninae</taxon>
        <taxon>Labeonini</taxon>
        <taxon>Cirrhinus</taxon>
    </lineage>
</organism>
<reference evidence="2 3" key="1">
    <citation type="submission" date="2023-09" db="EMBL/GenBank/DDBJ databases">
        <authorList>
            <person name="Wang M."/>
        </authorList>
    </citation>
    <scope>NUCLEOTIDE SEQUENCE [LARGE SCALE GENOMIC DNA]</scope>
    <source>
        <strain evidence="2">GT-2023</strain>
        <tissue evidence="2">Liver</tissue>
    </source>
</reference>
<name>A0ABR3NAR0_9TELE</name>
<feature type="domain" description="Tc1-like transposase DDE" evidence="1">
    <location>
        <begin position="31"/>
        <end position="159"/>
    </location>
</feature>
<dbReference type="Proteomes" id="UP001558613">
    <property type="component" value="Unassembled WGS sequence"/>
</dbReference>
<evidence type="ECO:0000313" key="3">
    <source>
        <dbReference type="Proteomes" id="UP001558613"/>
    </source>
</evidence>
<dbReference type="Gene3D" id="3.30.420.10">
    <property type="entry name" value="Ribonuclease H-like superfamily/Ribonuclease H"/>
    <property type="match status" value="1"/>
</dbReference>
<dbReference type="Pfam" id="PF13358">
    <property type="entry name" value="DDE_3"/>
    <property type="match status" value="1"/>
</dbReference>
<dbReference type="InterPro" id="IPR036397">
    <property type="entry name" value="RNaseH_sf"/>
</dbReference>
<keyword evidence="3" id="KW-1185">Reference proteome</keyword>
<protein>
    <recommendedName>
        <fullName evidence="1">Tc1-like transposase DDE domain-containing protein</fullName>
    </recommendedName>
</protein>
<evidence type="ECO:0000259" key="1">
    <source>
        <dbReference type="Pfam" id="PF13358"/>
    </source>
</evidence>
<dbReference type="EMBL" id="JAYMGO010000005">
    <property type="protein sequence ID" value="KAL1273816.1"/>
    <property type="molecule type" value="Genomic_DNA"/>
</dbReference>
<proteinExistence type="predicted"/>
<accession>A0ABR3NAR0</accession>